<dbReference type="GO" id="GO:0043248">
    <property type="term" value="P:proteasome assembly"/>
    <property type="evidence" value="ECO:0007669"/>
    <property type="project" value="InterPro"/>
</dbReference>
<dbReference type="GO" id="GO:0005634">
    <property type="term" value="C:nucleus"/>
    <property type="evidence" value="ECO:0007669"/>
    <property type="project" value="TreeGrafter"/>
</dbReference>
<evidence type="ECO:0000313" key="4">
    <source>
        <dbReference type="Proteomes" id="UP001497525"/>
    </source>
</evidence>
<evidence type="ECO:0008006" key="5">
    <source>
        <dbReference type="Google" id="ProtNLM"/>
    </source>
</evidence>
<proteinExistence type="inferred from homology"/>
<dbReference type="InterPro" id="IPR008012">
    <property type="entry name" value="Ump1"/>
</dbReference>
<comment type="similarity">
    <text evidence="2">Belongs to the POMP/UMP1 family.</text>
</comment>
<evidence type="ECO:0000256" key="1">
    <source>
        <dbReference type="ARBA" id="ARBA00023186"/>
    </source>
</evidence>
<name>A0AAV2T1S2_CALDB</name>
<dbReference type="PANTHER" id="PTHR12828">
    <property type="entry name" value="PROTEASOME MATURATION PROTEIN UMP1"/>
    <property type="match status" value="1"/>
</dbReference>
<accession>A0AAV2T1S2</accession>
<dbReference type="EMBL" id="CAXLJL010000057">
    <property type="protein sequence ID" value="CAL5130052.1"/>
    <property type="molecule type" value="Genomic_DNA"/>
</dbReference>
<dbReference type="GO" id="GO:0005737">
    <property type="term" value="C:cytoplasm"/>
    <property type="evidence" value="ECO:0007669"/>
    <property type="project" value="TreeGrafter"/>
</dbReference>
<evidence type="ECO:0000313" key="3">
    <source>
        <dbReference type="EMBL" id="CAL5130052.1"/>
    </source>
</evidence>
<dbReference type="AlphaFoldDB" id="A0AAV2T1S2"/>
<gene>
    <name evidence="3" type="ORF">CDAUBV1_LOCUS1494</name>
</gene>
<dbReference type="Pfam" id="PF05348">
    <property type="entry name" value="UMP1"/>
    <property type="match status" value="1"/>
</dbReference>
<organism evidence="3 4">
    <name type="scientific">Calicophoron daubneyi</name>
    <name type="common">Rumen fluke</name>
    <name type="synonym">Paramphistomum daubneyi</name>
    <dbReference type="NCBI Taxonomy" id="300641"/>
    <lineage>
        <taxon>Eukaryota</taxon>
        <taxon>Metazoa</taxon>
        <taxon>Spiralia</taxon>
        <taxon>Lophotrochozoa</taxon>
        <taxon>Platyhelminthes</taxon>
        <taxon>Trematoda</taxon>
        <taxon>Digenea</taxon>
        <taxon>Plagiorchiida</taxon>
        <taxon>Pronocephalata</taxon>
        <taxon>Paramphistomoidea</taxon>
        <taxon>Paramphistomidae</taxon>
        <taxon>Calicophoron</taxon>
    </lineage>
</organism>
<evidence type="ECO:0000256" key="2">
    <source>
        <dbReference type="ARBA" id="ARBA00043974"/>
    </source>
</evidence>
<sequence>MHSEQMLSAEFGVRPVMYTGLGNKSHRTIWSSSDACALSSLGDPKAIDSVEFPHPVAEIIARRGKGADEAKRMKVLAAVEGIHVPMRLAMEKRIMRRIQPRLPGLYSYHPLAAQLDGSLDDVDVTDFLNAAEDAETVGTPHLLMERRLNIL</sequence>
<dbReference type="PANTHER" id="PTHR12828:SF3">
    <property type="entry name" value="PROTEASOME MATURATION PROTEIN"/>
    <property type="match status" value="1"/>
</dbReference>
<keyword evidence="1" id="KW-0143">Chaperone</keyword>
<comment type="caution">
    <text evidence="3">The sequence shown here is derived from an EMBL/GenBank/DDBJ whole genome shotgun (WGS) entry which is preliminary data.</text>
</comment>
<reference evidence="3" key="1">
    <citation type="submission" date="2024-06" db="EMBL/GenBank/DDBJ databases">
        <authorList>
            <person name="Liu X."/>
            <person name="Lenzi L."/>
            <person name="Haldenby T S."/>
            <person name="Uol C."/>
        </authorList>
    </citation>
    <scope>NUCLEOTIDE SEQUENCE</scope>
</reference>
<protein>
    <recommendedName>
        <fullName evidence="5">Proteasome maturation factor UMP1</fullName>
    </recommendedName>
</protein>
<dbReference type="Proteomes" id="UP001497525">
    <property type="component" value="Unassembled WGS sequence"/>
</dbReference>